<feature type="domain" description="Protein kinase" evidence="5">
    <location>
        <begin position="283"/>
        <end position="581"/>
    </location>
</feature>
<accession>A0A8S1RF08</accession>
<comment type="caution">
    <text evidence="6">The sequence shown here is derived from an EMBL/GenBank/DDBJ whole genome shotgun (WGS) entry which is preliminary data.</text>
</comment>
<keyword evidence="1" id="KW-0808">Transferase</keyword>
<dbReference type="GO" id="GO:0016020">
    <property type="term" value="C:membrane"/>
    <property type="evidence" value="ECO:0007669"/>
    <property type="project" value="TreeGrafter"/>
</dbReference>
<dbReference type="PANTHER" id="PTHR24348">
    <property type="entry name" value="SERINE/THREONINE-PROTEIN KINASE UNC-51-RELATED"/>
    <property type="match status" value="1"/>
</dbReference>
<keyword evidence="7" id="KW-1185">Reference proteome</keyword>
<keyword evidence="3" id="KW-0418">Kinase</keyword>
<dbReference type="GO" id="GO:0005524">
    <property type="term" value="F:ATP binding"/>
    <property type="evidence" value="ECO:0007669"/>
    <property type="project" value="UniProtKB-KW"/>
</dbReference>
<dbReference type="GO" id="GO:0000045">
    <property type="term" value="P:autophagosome assembly"/>
    <property type="evidence" value="ECO:0007669"/>
    <property type="project" value="TreeGrafter"/>
</dbReference>
<gene>
    <name evidence="6" type="ORF">PSON_ATCC_30995.1.T1680049</name>
</gene>
<dbReference type="OrthoDB" id="4062651at2759"/>
<dbReference type="PROSITE" id="PS00108">
    <property type="entry name" value="PROTEIN_KINASE_ST"/>
    <property type="match status" value="1"/>
</dbReference>
<dbReference type="GO" id="GO:0000407">
    <property type="term" value="C:phagophore assembly site"/>
    <property type="evidence" value="ECO:0007669"/>
    <property type="project" value="TreeGrafter"/>
</dbReference>
<dbReference type="InterPro" id="IPR008271">
    <property type="entry name" value="Ser/Thr_kinase_AS"/>
</dbReference>
<dbReference type="PROSITE" id="PS50011">
    <property type="entry name" value="PROTEIN_KINASE_DOM"/>
    <property type="match status" value="1"/>
</dbReference>
<dbReference type="AlphaFoldDB" id="A0A8S1RF08"/>
<evidence type="ECO:0000256" key="2">
    <source>
        <dbReference type="ARBA" id="ARBA00022741"/>
    </source>
</evidence>
<organism evidence="6 7">
    <name type="scientific">Paramecium sonneborni</name>
    <dbReference type="NCBI Taxonomy" id="65129"/>
    <lineage>
        <taxon>Eukaryota</taxon>
        <taxon>Sar</taxon>
        <taxon>Alveolata</taxon>
        <taxon>Ciliophora</taxon>
        <taxon>Intramacronucleata</taxon>
        <taxon>Oligohymenophorea</taxon>
        <taxon>Peniculida</taxon>
        <taxon>Parameciidae</taxon>
        <taxon>Paramecium</taxon>
    </lineage>
</organism>
<dbReference type="InterPro" id="IPR000719">
    <property type="entry name" value="Prot_kinase_dom"/>
</dbReference>
<proteinExistence type="predicted"/>
<dbReference type="GO" id="GO:0004674">
    <property type="term" value="F:protein serine/threonine kinase activity"/>
    <property type="evidence" value="ECO:0007669"/>
    <property type="project" value="InterPro"/>
</dbReference>
<dbReference type="GO" id="GO:0005776">
    <property type="term" value="C:autophagosome"/>
    <property type="evidence" value="ECO:0007669"/>
    <property type="project" value="TreeGrafter"/>
</dbReference>
<evidence type="ECO:0000256" key="4">
    <source>
        <dbReference type="ARBA" id="ARBA00022840"/>
    </source>
</evidence>
<dbReference type="SMART" id="SM00220">
    <property type="entry name" value="S_TKc"/>
    <property type="match status" value="1"/>
</dbReference>
<dbReference type="GO" id="GO:0005829">
    <property type="term" value="C:cytosol"/>
    <property type="evidence" value="ECO:0007669"/>
    <property type="project" value="TreeGrafter"/>
</dbReference>
<keyword evidence="4" id="KW-0067">ATP-binding</keyword>
<dbReference type="EMBL" id="CAJJDN010000168">
    <property type="protein sequence ID" value="CAD8126548.1"/>
    <property type="molecule type" value="Genomic_DNA"/>
</dbReference>
<keyword evidence="2" id="KW-0547">Nucleotide-binding</keyword>
<dbReference type="PROSITE" id="PS51257">
    <property type="entry name" value="PROKAR_LIPOPROTEIN"/>
    <property type="match status" value="1"/>
</dbReference>
<protein>
    <recommendedName>
        <fullName evidence="5">Protein kinase domain-containing protein</fullName>
    </recommendedName>
</protein>
<sequence>MQNEKENQYQLNILTLLGCNEPEYNQQARNKLNSNQITNIVENLVKHLRIQYKAFIQYEEIDDQVFLITFPLEVHNSLCTLQFEIKLNFPELNTQFLIFLIGQDGRILVKEKNIRLQLSRYMLRLNSGFRVGSFFINPIHGYVGLKLQCQTEIADLIYTDQIKFDEFIKYVDSLITTGLHSLRFHYIRILILINHIKITDLKIFEQYMDHNRYAENENKMWRKLPPEIINILQRIKNTLQKNLNQHFDQKEYESYGPIIQKQVLTDSKIINQIQPVSENELSIDKNQEINSGGFGTIFGKDISYIMENDKDQKKIKKHLAIKIDSKKNEQKVQKELKILSFLSQEQILHYKNSQRVELKYFKFSGTCPYITQFYNVQERTDILLMERYYHSSLNNFLKKQEESISLSTKLFIAHSIAMGLRYCHYYGIIHMDIKPSNILISRSLLAKITDFGEAVNKNMEQKNYSIGRTMPYCAPEIMRPFNINNITPAYDIFSFGVILFELIFERNPFNFQNQNQKILEEKYLKQSYTIKYDEEYDKTLGPQKLMKYLGRLCLACLQPDPKIRPNIDKIILILKDSLSYLDRMY</sequence>
<evidence type="ECO:0000259" key="5">
    <source>
        <dbReference type="PROSITE" id="PS50011"/>
    </source>
</evidence>
<dbReference type="InterPro" id="IPR045269">
    <property type="entry name" value="Atg1-like"/>
</dbReference>
<dbReference type="PANTHER" id="PTHR24348:SF22">
    <property type="entry name" value="NON-SPECIFIC SERINE_THREONINE PROTEIN KINASE"/>
    <property type="match status" value="1"/>
</dbReference>
<dbReference type="Proteomes" id="UP000692954">
    <property type="component" value="Unassembled WGS sequence"/>
</dbReference>
<reference evidence="6" key="1">
    <citation type="submission" date="2021-01" db="EMBL/GenBank/DDBJ databases">
        <authorList>
            <consortium name="Genoscope - CEA"/>
            <person name="William W."/>
        </authorList>
    </citation>
    <scope>NUCLEOTIDE SEQUENCE</scope>
</reference>
<evidence type="ECO:0000256" key="3">
    <source>
        <dbReference type="ARBA" id="ARBA00022777"/>
    </source>
</evidence>
<evidence type="ECO:0000313" key="6">
    <source>
        <dbReference type="EMBL" id="CAD8126548.1"/>
    </source>
</evidence>
<dbReference type="Pfam" id="PF00069">
    <property type="entry name" value="Pkinase"/>
    <property type="match status" value="1"/>
</dbReference>
<evidence type="ECO:0000313" key="7">
    <source>
        <dbReference type="Proteomes" id="UP000692954"/>
    </source>
</evidence>
<dbReference type="GO" id="GO:0010506">
    <property type="term" value="P:regulation of autophagy"/>
    <property type="evidence" value="ECO:0007669"/>
    <property type="project" value="InterPro"/>
</dbReference>
<evidence type="ECO:0000256" key="1">
    <source>
        <dbReference type="ARBA" id="ARBA00022679"/>
    </source>
</evidence>
<name>A0A8S1RF08_9CILI</name>